<gene>
    <name evidence="2" type="ORF">BLIN101_03438</name>
</gene>
<keyword evidence="1" id="KW-0732">Signal</keyword>
<dbReference type="PROSITE" id="PS51257">
    <property type="entry name" value="PROKAR_LIPOPROTEIN"/>
    <property type="match status" value="1"/>
</dbReference>
<evidence type="ECO:0008006" key="4">
    <source>
        <dbReference type="Google" id="ProtNLM"/>
    </source>
</evidence>
<dbReference type="RefSeq" id="WP_114355012.1">
    <property type="nucleotide sequence ID" value="NZ_FXZA01000046.1"/>
</dbReference>
<name>A0A2H1KKN7_BRELN</name>
<dbReference type="EMBL" id="FXZA01000046">
    <property type="protein sequence ID" value="SMY00317.1"/>
    <property type="molecule type" value="Genomic_DNA"/>
</dbReference>
<dbReference type="GeneID" id="60904608"/>
<evidence type="ECO:0000313" key="2">
    <source>
        <dbReference type="EMBL" id="SMY00317.1"/>
    </source>
</evidence>
<accession>A0A2H1KKN7</accession>
<dbReference type="Proteomes" id="UP000234498">
    <property type="component" value="Unassembled WGS sequence"/>
</dbReference>
<evidence type="ECO:0000313" key="3">
    <source>
        <dbReference type="Proteomes" id="UP000234498"/>
    </source>
</evidence>
<feature type="chain" id="PRO_5039649512" description="Lipoprotein" evidence="1">
    <location>
        <begin position="24"/>
        <end position="148"/>
    </location>
</feature>
<feature type="signal peptide" evidence="1">
    <location>
        <begin position="1"/>
        <end position="23"/>
    </location>
</feature>
<reference evidence="2 3" key="1">
    <citation type="submission" date="2017-03" db="EMBL/GenBank/DDBJ databases">
        <authorList>
            <person name="Afonso C.L."/>
            <person name="Miller P.J."/>
            <person name="Scott M.A."/>
            <person name="Spackman E."/>
            <person name="Goraichik I."/>
            <person name="Dimitrov K.M."/>
            <person name="Suarez D.L."/>
            <person name="Swayne D.E."/>
        </authorList>
    </citation>
    <scope>NUCLEOTIDE SEQUENCE [LARGE SCALE GENOMIC DNA]</scope>
    <source>
        <strain evidence="2 3">Mu101</strain>
    </source>
</reference>
<evidence type="ECO:0000256" key="1">
    <source>
        <dbReference type="SAM" id="SignalP"/>
    </source>
</evidence>
<organism evidence="2 3">
    <name type="scientific">Brevibacterium linens</name>
    <dbReference type="NCBI Taxonomy" id="1703"/>
    <lineage>
        <taxon>Bacteria</taxon>
        <taxon>Bacillati</taxon>
        <taxon>Actinomycetota</taxon>
        <taxon>Actinomycetes</taxon>
        <taxon>Micrococcales</taxon>
        <taxon>Brevibacteriaceae</taxon>
        <taxon>Brevibacterium</taxon>
    </lineage>
</organism>
<proteinExistence type="predicted"/>
<sequence length="148" mass="15639">MKHVFTRTAVVLSAVLTLGFTVACSSEPEGGQVVSCGAYAQDPDVEALIDESVAVIVGDLNEAGESSAETHVKDVFKGTINPGDTITFSWDNACGSPTDFLTAPPEDKEEFVYFLGMQGEQYTLVDGAYGMFNASDALLGEVSTATRK</sequence>
<protein>
    <recommendedName>
        <fullName evidence="4">Lipoprotein</fullName>
    </recommendedName>
</protein>
<dbReference type="AlphaFoldDB" id="A0A2H1KKN7"/>
<dbReference type="OrthoDB" id="4805239at2"/>